<evidence type="ECO:0000313" key="3">
    <source>
        <dbReference type="Proteomes" id="UP000198553"/>
    </source>
</evidence>
<sequence>MTYLLMGYSAIFTLLAVYMVILGKRQKQIEKEIKQLEEWNSEI</sequence>
<name>A0A1H7Y3U7_9BACI</name>
<keyword evidence="1" id="KW-1133">Transmembrane helix</keyword>
<dbReference type="RefSeq" id="WP_090741729.1">
    <property type="nucleotide sequence ID" value="NZ_FOBW01000002.1"/>
</dbReference>
<accession>A0A1H7Y3U7</accession>
<keyword evidence="1" id="KW-0812">Transmembrane</keyword>
<evidence type="ECO:0000313" key="2">
    <source>
        <dbReference type="EMBL" id="SEM40017.1"/>
    </source>
</evidence>
<dbReference type="STRING" id="930146.SAMN05192533_102476"/>
<keyword evidence="3" id="KW-1185">Reference proteome</keyword>
<dbReference type="InterPro" id="IPR030888">
    <property type="entry name" value="Put_ccm"/>
</dbReference>
<dbReference type="Proteomes" id="UP000198553">
    <property type="component" value="Unassembled WGS sequence"/>
</dbReference>
<dbReference type="AlphaFoldDB" id="A0A1H7Y3U7"/>
<gene>
    <name evidence="2" type="ORF">SAMN05192533_102476</name>
</gene>
<evidence type="ECO:0000256" key="1">
    <source>
        <dbReference type="SAM" id="Phobius"/>
    </source>
</evidence>
<dbReference type="NCBIfam" id="TIGR04391">
    <property type="entry name" value="CcmD_alt_fam"/>
    <property type="match status" value="1"/>
</dbReference>
<dbReference type="EMBL" id="FOBW01000002">
    <property type="protein sequence ID" value="SEM40017.1"/>
    <property type="molecule type" value="Genomic_DNA"/>
</dbReference>
<keyword evidence="1" id="KW-0472">Membrane</keyword>
<feature type="transmembrane region" description="Helical" evidence="1">
    <location>
        <begin position="6"/>
        <end position="23"/>
    </location>
</feature>
<reference evidence="3" key="1">
    <citation type="submission" date="2016-10" db="EMBL/GenBank/DDBJ databases">
        <authorList>
            <person name="Varghese N."/>
            <person name="Submissions S."/>
        </authorList>
    </citation>
    <scope>NUCLEOTIDE SEQUENCE [LARGE SCALE GENOMIC DNA]</scope>
    <source>
        <strain evidence="3">B48,IBRC-M 10115,DSM 25386,CECT 8001</strain>
    </source>
</reference>
<protein>
    <submittedName>
        <fullName evidence="2">CcmD family protein</fullName>
    </submittedName>
</protein>
<organism evidence="2 3">
    <name type="scientific">Mesobacillus persicus</name>
    <dbReference type="NCBI Taxonomy" id="930146"/>
    <lineage>
        <taxon>Bacteria</taxon>
        <taxon>Bacillati</taxon>
        <taxon>Bacillota</taxon>
        <taxon>Bacilli</taxon>
        <taxon>Bacillales</taxon>
        <taxon>Bacillaceae</taxon>
        <taxon>Mesobacillus</taxon>
    </lineage>
</organism>
<proteinExistence type="predicted"/>